<name>A0A918TFS1_9RHOB</name>
<dbReference type="AlphaFoldDB" id="A0A918TFS1"/>
<reference evidence="2" key="2">
    <citation type="submission" date="2020-09" db="EMBL/GenBank/DDBJ databases">
        <authorList>
            <person name="Sun Q."/>
            <person name="Kim S."/>
        </authorList>
    </citation>
    <scope>NUCLEOTIDE SEQUENCE</scope>
    <source>
        <strain evidence="2">KCTC 23310</strain>
    </source>
</reference>
<keyword evidence="1" id="KW-0812">Transmembrane</keyword>
<evidence type="ECO:0000256" key="1">
    <source>
        <dbReference type="SAM" id="Phobius"/>
    </source>
</evidence>
<keyword evidence="1" id="KW-1133">Transmembrane helix</keyword>
<keyword evidence="3" id="KW-1185">Reference proteome</keyword>
<organism evidence="2 3">
    <name type="scientific">Neogemmobacter tilapiae</name>
    <dbReference type="NCBI Taxonomy" id="875041"/>
    <lineage>
        <taxon>Bacteria</taxon>
        <taxon>Pseudomonadati</taxon>
        <taxon>Pseudomonadota</taxon>
        <taxon>Alphaproteobacteria</taxon>
        <taxon>Rhodobacterales</taxon>
        <taxon>Paracoccaceae</taxon>
        <taxon>Neogemmobacter</taxon>
    </lineage>
</organism>
<gene>
    <name evidence="2" type="ORF">GCM10007315_01670</name>
</gene>
<accession>A0A918TFS1</accession>
<proteinExistence type="predicted"/>
<feature type="transmembrane region" description="Helical" evidence="1">
    <location>
        <begin position="21"/>
        <end position="38"/>
    </location>
</feature>
<keyword evidence="1" id="KW-0472">Membrane</keyword>
<protein>
    <submittedName>
        <fullName evidence="2">Uncharacterized protein</fullName>
    </submittedName>
</protein>
<evidence type="ECO:0000313" key="3">
    <source>
        <dbReference type="Proteomes" id="UP000638981"/>
    </source>
</evidence>
<evidence type="ECO:0000313" key="2">
    <source>
        <dbReference type="EMBL" id="GHC44180.1"/>
    </source>
</evidence>
<comment type="caution">
    <text evidence="2">The sequence shown here is derived from an EMBL/GenBank/DDBJ whole genome shotgun (WGS) entry which is preliminary data.</text>
</comment>
<dbReference type="Proteomes" id="UP000638981">
    <property type="component" value="Unassembled WGS sequence"/>
</dbReference>
<reference evidence="2" key="1">
    <citation type="journal article" date="2014" name="Int. J. Syst. Evol. Microbiol.">
        <title>Complete genome sequence of Corynebacterium casei LMG S-19264T (=DSM 44701T), isolated from a smear-ripened cheese.</title>
        <authorList>
            <consortium name="US DOE Joint Genome Institute (JGI-PGF)"/>
            <person name="Walter F."/>
            <person name="Albersmeier A."/>
            <person name="Kalinowski J."/>
            <person name="Ruckert C."/>
        </authorList>
    </citation>
    <scope>NUCLEOTIDE SEQUENCE</scope>
    <source>
        <strain evidence="2">KCTC 23310</strain>
    </source>
</reference>
<dbReference type="RefSeq" id="WP_189409538.1">
    <property type="nucleotide sequence ID" value="NZ_BMYJ01000001.1"/>
</dbReference>
<sequence length="56" mass="6428">MNPRWLIKMSRWARNPPSPRQVAFVLGIVAVCVAFGAYEYMFGWPEFLTVNGRAKP</sequence>
<dbReference type="EMBL" id="BMYJ01000001">
    <property type="protein sequence ID" value="GHC44180.1"/>
    <property type="molecule type" value="Genomic_DNA"/>
</dbReference>